<gene>
    <name evidence="1" type="ORF">GSCOC_T00004738001</name>
</gene>
<dbReference type="Gramene" id="CDP18400">
    <property type="protein sequence ID" value="CDP18400"/>
    <property type="gene ID" value="GSCOC_T00004738001"/>
</dbReference>
<accession>A0A068VC23</accession>
<dbReference type="AlphaFoldDB" id="A0A068VC23"/>
<organism evidence="1 2">
    <name type="scientific">Coffea canephora</name>
    <name type="common">Robusta coffee</name>
    <dbReference type="NCBI Taxonomy" id="49390"/>
    <lineage>
        <taxon>Eukaryota</taxon>
        <taxon>Viridiplantae</taxon>
        <taxon>Streptophyta</taxon>
        <taxon>Embryophyta</taxon>
        <taxon>Tracheophyta</taxon>
        <taxon>Spermatophyta</taxon>
        <taxon>Magnoliopsida</taxon>
        <taxon>eudicotyledons</taxon>
        <taxon>Gunneridae</taxon>
        <taxon>Pentapetalae</taxon>
        <taxon>asterids</taxon>
        <taxon>lamiids</taxon>
        <taxon>Gentianales</taxon>
        <taxon>Rubiaceae</taxon>
        <taxon>Ixoroideae</taxon>
        <taxon>Gardenieae complex</taxon>
        <taxon>Bertiereae - Coffeeae clade</taxon>
        <taxon>Coffeeae</taxon>
        <taxon>Coffea</taxon>
    </lineage>
</organism>
<evidence type="ECO:0000313" key="2">
    <source>
        <dbReference type="Proteomes" id="UP000295252"/>
    </source>
</evidence>
<dbReference type="EMBL" id="HG739316">
    <property type="protein sequence ID" value="CDP18400.1"/>
    <property type="molecule type" value="Genomic_DNA"/>
</dbReference>
<evidence type="ECO:0000313" key="1">
    <source>
        <dbReference type="EMBL" id="CDP18400.1"/>
    </source>
</evidence>
<proteinExistence type="predicted"/>
<dbReference type="InParanoid" id="A0A068VC23"/>
<keyword evidence="2" id="KW-1185">Reference proteome</keyword>
<protein>
    <submittedName>
        <fullName evidence="1">Uncharacterized protein</fullName>
    </submittedName>
</protein>
<reference evidence="2" key="1">
    <citation type="journal article" date="2014" name="Science">
        <title>The coffee genome provides insight into the convergent evolution of caffeine biosynthesis.</title>
        <authorList>
            <person name="Denoeud F."/>
            <person name="Carretero-Paulet L."/>
            <person name="Dereeper A."/>
            <person name="Droc G."/>
            <person name="Guyot R."/>
            <person name="Pietrella M."/>
            <person name="Zheng C."/>
            <person name="Alberti A."/>
            <person name="Anthony F."/>
            <person name="Aprea G."/>
            <person name="Aury J.M."/>
            <person name="Bento P."/>
            <person name="Bernard M."/>
            <person name="Bocs S."/>
            <person name="Campa C."/>
            <person name="Cenci A."/>
            <person name="Combes M.C."/>
            <person name="Crouzillat D."/>
            <person name="Da Silva C."/>
            <person name="Daddiego L."/>
            <person name="De Bellis F."/>
            <person name="Dussert S."/>
            <person name="Garsmeur O."/>
            <person name="Gayraud T."/>
            <person name="Guignon V."/>
            <person name="Jahn K."/>
            <person name="Jamilloux V."/>
            <person name="Joet T."/>
            <person name="Labadie K."/>
            <person name="Lan T."/>
            <person name="Leclercq J."/>
            <person name="Lepelley M."/>
            <person name="Leroy T."/>
            <person name="Li L.T."/>
            <person name="Librado P."/>
            <person name="Lopez L."/>
            <person name="Munoz A."/>
            <person name="Noel B."/>
            <person name="Pallavicini A."/>
            <person name="Perrotta G."/>
            <person name="Poncet V."/>
            <person name="Pot D."/>
            <person name="Priyono X."/>
            <person name="Rigoreau M."/>
            <person name="Rouard M."/>
            <person name="Rozas J."/>
            <person name="Tranchant-Dubreuil C."/>
            <person name="VanBuren R."/>
            <person name="Zhang Q."/>
            <person name="Andrade A.C."/>
            <person name="Argout X."/>
            <person name="Bertrand B."/>
            <person name="de Kochko A."/>
            <person name="Graziosi G."/>
            <person name="Henry R.J."/>
            <person name="Jayarama X."/>
            <person name="Ming R."/>
            <person name="Nagai C."/>
            <person name="Rounsley S."/>
            <person name="Sankoff D."/>
            <person name="Giuliano G."/>
            <person name="Albert V.A."/>
            <person name="Wincker P."/>
            <person name="Lashermes P."/>
        </authorList>
    </citation>
    <scope>NUCLEOTIDE SEQUENCE [LARGE SCALE GENOMIC DNA]</scope>
    <source>
        <strain evidence="2">cv. DH200-94</strain>
    </source>
</reference>
<name>A0A068VC23_COFCA</name>
<dbReference type="Proteomes" id="UP000295252">
    <property type="component" value="Chromosome VI"/>
</dbReference>
<sequence>MKGVEWCCDDFRSWKSTAHPFQCKFFKRHHQSCRSHTGMLAGALVVRVEVSARPLAMAFIAM</sequence>